<dbReference type="Proteomes" id="UP000798808">
    <property type="component" value="Unassembled WGS sequence"/>
</dbReference>
<accession>A0ABW9RR24</accession>
<gene>
    <name evidence="3" type="ORF">E1163_16800</name>
</gene>
<evidence type="ECO:0000313" key="3">
    <source>
        <dbReference type="EMBL" id="MTI26618.1"/>
    </source>
</evidence>
<evidence type="ECO:0000256" key="1">
    <source>
        <dbReference type="SAM" id="Phobius"/>
    </source>
</evidence>
<dbReference type="Pfam" id="PF11127">
    <property type="entry name" value="YgaP-like_TM"/>
    <property type="match status" value="1"/>
</dbReference>
<comment type="caution">
    <text evidence="3">The sequence shown here is derived from an EMBL/GenBank/DDBJ whole genome shotgun (WGS) entry which is preliminary data.</text>
</comment>
<keyword evidence="1" id="KW-0812">Transmembrane</keyword>
<reference evidence="3 4" key="1">
    <citation type="submission" date="2019-02" db="EMBL/GenBank/DDBJ databases">
        <authorList>
            <person name="Goldberg S.R."/>
            <person name="Haltli B.A."/>
            <person name="Correa H."/>
            <person name="Russell K.G."/>
        </authorList>
    </citation>
    <scope>NUCLEOTIDE SEQUENCE [LARGE SCALE GENOMIC DNA]</scope>
    <source>
        <strain evidence="3 4">JCM 16186</strain>
    </source>
</reference>
<protein>
    <submittedName>
        <fullName evidence="3">DUF2892 domain-containing protein</fullName>
    </submittedName>
</protein>
<keyword evidence="1" id="KW-0472">Membrane</keyword>
<evidence type="ECO:0000313" key="4">
    <source>
        <dbReference type="Proteomes" id="UP000798808"/>
    </source>
</evidence>
<feature type="domain" description="Inner membrane protein YgaP-like transmembrane" evidence="2">
    <location>
        <begin position="2"/>
        <end position="49"/>
    </location>
</feature>
<dbReference type="EMBL" id="SMLW01000590">
    <property type="protein sequence ID" value="MTI26618.1"/>
    <property type="molecule type" value="Genomic_DNA"/>
</dbReference>
<proteinExistence type="predicted"/>
<keyword evidence="4" id="KW-1185">Reference proteome</keyword>
<name>A0ABW9RR24_9BACT</name>
<sequence length="53" mass="5502">ALIGVLYFAGIIGGTLAIVLLIVAGIFILTSFVGFCPLYFPLGISTKGRKSKA</sequence>
<organism evidence="3 4">
    <name type="scientific">Fulvivirga kasyanovii</name>
    <dbReference type="NCBI Taxonomy" id="396812"/>
    <lineage>
        <taxon>Bacteria</taxon>
        <taxon>Pseudomonadati</taxon>
        <taxon>Bacteroidota</taxon>
        <taxon>Cytophagia</taxon>
        <taxon>Cytophagales</taxon>
        <taxon>Fulvivirgaceae</taxon>
        <taxon>Fulvivirga</taxon>
    </lineage>
</organism>
<feature type="transmembrane region" description="Helical" evidence="1">
    <location>
        <begin position="6"/>
        <end position="39"/>
    </location>
</feature>
<feature type="non-terminal residue" evidence="3">
    <location>
        <position position="1"/>
    </location>
</feature>
<evidence type="ECO:0000259" key="2">
    <source>
        <dbReference type="Pfam" id="PF11127"/>
    </source>
</evidence>
<keyword evidence="1" id="KW-1133">Transmembrane helix</keyword>
<dbReference type="InterPro" id="IPR021309">
    <property type="entry name" value="YgaP-like_TM"/>
</dbReference>